<keyword evidence="7" id="KW-1185">Reference proteome</keyword>
<organism evidence="6 7">
    <name type="scientific">Helicocarpus griseus UAMH5409</name>
    <dbReference type="NCBI Taxonomy" id="1447875"/>
    <lineage>
        <taxon>Eukaryota</taxon>
        <taxon>Fungi</taxon>
        <taxon>Dikarya</taxon>
        <taxon>Ascomycota</taxon>
        <taxon>Pezizomycotina</taxon>
        <taxon>Eurotiomycetes</taxon>
        <taxon>Eurotiomycetidae</taxon>
        <taxon>Onygenales</taxon>
        <taxon>Ajellomycetaceae</taxon>
        <taxon>Helicocarpus</taxon>
    </lineage>
</organism>
<comment type="caution">
    <text evidence="6">The sequence shown here is derived from an EMBL/GenBank/DDBJ whole genome shotgun (WGS) entry which is preliminary data.</text>
</comment>
<dbReference type="Proteomes" id="UP000223968">
    <property type="component" value="Unassembled WGS sequence"/>
</dbReference>
<gene>
    <name evidence="6" type="ORF">AJ79_05861</name>
</gene>
<dbReference type="Pfam" id="PF07690">
    <property type="entry name" value="MFS_1"/>
    <property type="match status" value="1"/>
</dbReference>
<dbReference type="GO" id="GO:0022857">
    <property type="term" value="F:transmembrane transporter activity"/>
    <property type="evidence" value="ECO:0007669"/>
    <property type="project" value="InterPro"/>
</dbReference>
<feature type="transmembrane region" description="Helical" evidence="5">
    <location>
        <begin position="40"/>
        <end position="58"/>
    </location>
</feature>
<accession>A0A2B7XI95</accession>
<dbReference type="PANTHER" id="PTHR23501">
    <property type="entry name" value="MAJOR FACILITATOR SUPERFAMILY"/>
    <property type="match status" value="1"/>
</dbReference>
<keyword evidence="4 5" id="KW-0472">Membrane</keyword>
<dbReference type="SUPFAM" id="SSF103473">
    <property type="entry name" value="MFS general substrate transporter"/>
    <property type="match status" value="1"/>
</dbReference>
<sequence>MRERPRLIAMYTAVQLLAYSAGPTISGAFTGSSVTWRFNFWINLPIGLVCLVFVWFAVPTGANVKKVLPLLEKLKRSDPLGTCLLTLCLVPLFLALEWGGNVAPFSSPRVLGCFLASGVFAIDFAVLLAIKKDKSGYPVEIISSLRKVLIFATRNSKTVHNISITLSAVYQIPWTVSSIFSSVVVGFAISTWNHYLPFFWAGPPLYLVGAVLLHTLSTASNAAQLMGYQVPAGIGSGTAVSTAIIAIQAVSTPDDLTSACVADTVAGQFRKALNKAVATSLLVPVAALSLAIIVTWFADRRTLIAKPVVETQPVLI</sequence>
<feature type="transmembrane region" description="Helical" evidence="5">
    <location>
        <begin position="198"/>
        <end position="216"/>
    </location>
</feature>
<evidence type="ECO:0000313" key="6">
    <source>
        <dbReference type="EMBL" id="PGH08856.1"/>
    </source>
</evidence>
<evidence type="ECO:0000256" key="4">
    <source>
        <dbReference type="ARBA" id="ARBA00023136"/>
    </source>
</evidence>
<reference evidence="6 7" key="1">
    <citation type="submission" date="2017-10" db="EMBL/GenBank/DDBJ databases">
        <title>Comparative genomics in systemic dimorphic fungi from Ajellomycetaceae.</title>
        <authorList>
            <person name="Munoz J.F."/>
            <person name="Mcewen J.G."/>
            <person name="Clay O.K."/>
            <person name="Cuomo C.A."/>
        </authorList>
    </citation>
    <scope>NUCLEOTIDE SEQUENCE [LARGE SCALE GENOMIC DNA]</scope>
    <source>
        <strain evidence="6 7">UAMH5409</strain>
    </source>
</reference>
<comment type="subcellular location">
    <subcellularLocation>
        <location evidence="1">Membrane</location>
        <topology evidence="1">Multi-pass membrane protein</topology>
    </subcellularLocation>
</comment>
<dbReference type="GO" id="GO:0005886">
    <property type="term" value="C:plasma membrane"/>
    <property type="evidence" value="ECO:0007669"/>
    <property type="project" value="TreeGrafter"/>
</dbReference>
<evidence type="ECO:0000313" key="7">
    <source>
        <dbReference type="Proteomes" id="UP000223968"/>
    </source>
</evidence>
<keyword evidence="3 5" id="KW-1133">Transmembrane helix</keyword>
<keyword evidence="2 5" id="KW-0812">Transmembrane</keyword>
<feature type="transmembrane region" description="Helical" evidence="5">
    <location>
        <begin position="172"/>
        <end position="192"/>
    </location>
</feature>
<dbReference type="OrthoDB" id="10021397at2759"/>
<dbReference type="AlphaFoldDB" id="A0A2B7XI95"/>
<proteinExistence type="predicted"/>
<dbReference type="InterPro" id="IPR036259">
    <property type="entry name" value="MFS_trans_sf"/>
</dbReference>
<feature type="transmembrane region" description="Helical" evidence="5">
    <location>
        <begin position="108"/>
        <end position="130"/>
    </location>
</feature>
<dbReference type="PANTHER" id="PTHR23501:SF198">
    <property type="entry name" value="AZOLE RESISTANCE PROTEIN 1-RELATED"/>
    <property type="match status" value="1"/>
</dbReference>
<dbReference type="Gene3D" id="1.20.1250.20">
    <property type="entry name" value="MFS general substrate transporter like domains"/>
    <property type="match status" value="1"/>
</dbReference>
<name>A0A2B7XI95_9EURO</name>
<dbReference type="EMBL" id="PDNB01000097">
    <property type="protein sequence ID" value="PGH08856.1"/>
    <property type="molecule type" value="Genomic_DNA"/>
</dbReference>
<evidence type="ECO:0008006" key="8">
    <source>
        <dbReference type="Google" id="ProtNLM"/>
    </source>
</evidence>
<evidence type="ECO:0000256" key="1">
    <source>
        <dbReference type="ARBA" id="ARBA00004141"/>
    </source>
</evidence>
<dbReference type="InterPro" id="IPR011701">
    <property type="entry name" value="MFS"/>
</dbReference>
<evidence type="ECO:0000256" key="3">
    <source>
        <dbReference type="ARBA" id="ARBA00022989"/>
    </source>
</evidence>
<feature type="transmembrane region" description="Helical" evidence="5">
    <location>
        <begin position="276"/>
        <end position="298"/>
    </location>
</feature>
<evidence type="ECO:0000256" key="5">
    <source>
        <dbReference type="SAM" id="Phobius"/>
    </source>
</evidence>
<evidence type="ECO:0000256" key="2">
    <source>
        <dbReference type="ARBA" id="ARBA00022692"/>
    </source>
</evidence>
<feature type="transmembrane region" description="Helical" evidence="5">
    <location>
        <begin position="79"/>
        <end position="96"/>
    </location>
</feature>
<protein>
    <recommendedName>
        <fullName evidence="8">Major facilitator superfamily (MFS) profile domain-containing protein</fullName>
    </recommendedName>
</protein>